<dbReference type="InterPro" id="IPR002933">
    <property type="entry name" value="Peptidase_M20"/>
</dbReference>
<feature type="binding site" evidence="1">
    <location>
        <position position="106"/>
    </location>
    <ligand>
        <name>Mn(2+)</name>
        <dbReference type="ChEBI" id="CHEBI:29035"/>
        <label>2</label>
    </ligand>
</feature>
<feature type="binding site" evidence="1">
    <location>
        <position position="169"/>
    </location>
    <ligand>
        <name>Mn(2+)</name>
        <dbReference type="ChEBI" id="CHEBI:29035"/>
        <label>2</label>
    </ligand>
</feature>
<dbReference type="PANTHER" id="PTHR11014:SF63">
    <property type="entry name" value="METALLOPEPTIDASE, PUTATIVE (AFU_ORTHOLOGUE AFUA_6G09600)-RELATED"/>
    <property type="match status" value="1"/>
</dbReference>
<dbReference type="PANTHER" id="PTHR11014">
    <property type="entry name" value="PEPTIDASE M20 FAMILY MEMBER"/>
    <property type="match status" value="1"/>
</dbReference>
<accession>A0A931DWD9</accession>
<organism evidence="3 4">
    <name type="scientific">Corynebacterium aquatimens</name>
    <dbReference type="NCBI Taxonomy" id="1190508"/>
    <lineage>
        <taxon>Bacteria</taxon>
        <taxon>Bacillati</taxon>
        <taxon>Actinomycetota</taxon>
        <taxon>Actinomycetes</taxon>
        <taxon>Mycobacteriales</taxon>
        <taxon>Corynebacteriaceae</taxon>
        <taxon>Corynebacterium</taxon>
    </lineage>
</organism>
<dbReference type="SUPFAM" id="SSF53187">
    <property type="entry name" value="Zn-dependent exopeptidases"/>
    <property type="match status" value="1"/>
</dbReference>
<dbReference type="PIRSF" id="PIRSF005962">
    <property type="entry name" value="Pept_M20D_amidohydro"/>
    <property type="match status" value="1"/>
</dbReference>
<protein>
    <submittedName>
        <fullName evidence="3">Hippurate hydrolase</fullName>
        <ecNumber evidence="3">3.5.1.32</ecNumber>
    </submittedName>
</protein>
<dbReference type="Pfam" id="PF07687">
    <property type="entry name" value="M20_dimer"/>
    <property type="match status" value="1"/>
</dbReference>
<keyword evidence="4" id="KW-1185">Reference proteome</keyword>
<dbReference type="EC" id="3.5.1.32" evidence="3"/>
<evidence type="ECO:0000256" key="1">
    <source>
        <dbReference type="PIRSR" id="PIRSR005962-1"/>
    </source>
</evidence>
<feature type="binding site" evidence="1">
    <location>
        <position position="142"/>
    </location>
    <ligand>
        <name>Mn(2+)</name>
        <dbReference type="ChEBI" id="CHEBI:29035"/>
        <label>2</label>
    </ligand>
</feature>
<dbReference type="Proteomes" id="UP000658613">
    <property type="component" value="Unassembled WGS sequence"/>
</dbReference>
<reference evidence="3" key="1">
    <citation type="submission" date="2020-11" db="EMBL/GenBank/DDBJ databases">
        <title>Sequencing the genomes of 1000 actinobacteria strains.</title>
        <authorList>
            <person name="Klenk H.-P."/>
        </authorList>
    </citation>
    <scope>NUCLEOTIDE SEQUENCE</scope>
    <source>
        <strain evidence="3">DSM 45632</strain>
    </source>
</reference>
<dbReference type="Pfam" id="PF01546">
    <property type="entry name" value="Peptidase_M20"/>
    <property type="match status" value="1"/>
</dbReference>
<feature type="domain" description="Peptidase M20 dimerisation" evidence="2">
    <location>
        <begin position="192"/>
        <end position="288"/>
    </location>
</feature>
<keyword evidence="3" id="KW-0378">Hydrolase</keyword>
<proteinExistence type="predicted"/>
<dbReference type="AlphaFoldDB" id="A0A931DWD9"/>
<dbReference type="InterPro" id="IPR017439">
    <property type="entry name" value="Amidohydrolase"/>
</dbReference>
<dbReference type="NCBIfam" id="TIGR01891">
    <property type="entry name" value="amidohydrolases"/>
    <property type="match status" value="1"/>
</dbReference>
<keyword evidence="1" id="KW-0464">Manganese</keyword>
<evidence type="ECO:0000259" key="2">
    <source>
        <dbReference type="Pfam" id="PF07687"/>
    </source>
</evidence>
<keyword evidence="1" id="KW-0479">Metal-binding</keyword>
<dbReference type="EMBL" id="JADOUE010000001">
    <property type="protein sequence ID" value="MBG6121472.1"/>
    <property type="molecule type" value="Genomic_DNA"/>
</dbReference>
<feature type="binding site" evidence="1">
    <location>
        <position position="371"/>
    </location>
    <ligand>
        <name>Mn(2+)</name>
        <dbReference type="ChEBI" id="CHEBI:29035"/>
        <label>2</label>
    </ligand>
</feature>
<dbReference type="GO" id="GO:0046872">
    <property type="term" value="F:metal ion binding"/>
    <property type="evidence" value="ECO:0007669"/>
    <property type="project" value="UniProtKB-KW"/>
</dbReference>
<dbReference type="InterPro" id="IPR036264">
    <property type="entry name" value="Bact_exopeptidase_dim_dom"/>
</dbReference>
<comment type="caution">
    <text evidence="3">The sequence shown here is derived from an EMBL/GenBank/DDBJ whole genome shotgun (WGS) entry which is preliminary data.</text>
</comment>
<comment type="cofactor">
    <cofactor evidence="1">
        <name>Mn(2+)</name>
        <dbReference type="ChEBI" id="CHEBI:29035"/>
    </cofactor>
    <text evidence="1">The Mn(2+) ion enhances activity.</text>
</comment>
<sequence>MNREAAEKLLATLEHSRAEREELYKWFHTHPELSMEEHETAARIEEELKRLGLSPITIAGTGKVAVIENGPGPVIAFRADTDALPIEESPGVDYAVPASEGKMHACGHDMHIMGLLGATAALVKNKDVWSGTFIALFQPGEEAGGGARKMVEDGLVDKLPKPDYVFGQHVMACDPPFGFSFTPGRMTTAASNWRVRIPGVSGHGSTPHRAKDPIVTAAAIINRLQGVAAREVDPLEIGVITVGSIHGGVSTNSIPDVVELGINTRASTDEISEYLQDSIKRVVRAECEAAGIEEEPEFIYLDSVPVIYNDHELTNKIKATFEEYMGEELVDFGPGFPGSEDFPILPNAWDVPYVFFAWSGFSDGNDGPANHNTKFRPEIQPTLDRGSMAVLLCVASILGAENQESAD</sequence>
<name>A0A931DWD9_9CORY</name>
<dbReference type="GO" id="GO:0047980">
    <property type="term" value="F:hippurate hydrolase activity"/>
    <property type="evidence" value="ECO:0007669"/>
    <property type="project" value="UniProtKB-EC"/>
</dbReference>
<dbReference type="Gene3D" id="3.30.70.360">
    <property type="match status" value="1"/>
</dbReference>
<evidence type="ECO:0000313" key="4">
    <source>
        <dbReference type="Proteomes" id="UP000658613"/>
    </source>
</evidence>
<feature type="binding site" evidence="1">
    <location>
        <position position="108"/>
    </location>
    <ligand>
        <name>Mn(2+)</name>
        <dbReference type="ChEBI" id="CHEBI:29035"/>
        <label>2</label>
    </ligand>
</feature>
<dbReference type="RefSeq" id="WP_196824023.1">
    <property type="nucleotide sequence ID" value="NZ_CP046980.1"/>
</dbReference>
<evidence type="ECO:0000313" key="3">
    <source>
        <dbReference type="EMBL" id="MBG6121472.1"/>
    </source>
</evidence>
<dbReference type="Gene3D" id="3.40.630.10">
    <property type="entry name" value="Zn peptidases"/>
    <property type="match status" value="1"/>
</dbReference>
<dbReference type="SUPFAM" id="SSF55031">
    <property type="entry name" value="Bacterial exopeptidase dimerisation domain"/>
    <property type="match status" value="1"/>
</dbReference>
<dbReference type="InterPro" id="IPR011650">
    <property type="entry name" value="Peptidase_M20_dimer"/>
</dbReference>
<gene>
    <name evidence="3" type="ORF">IW254_000441</name>
</gene>